<name>A0A9W4B5F9_9MYCO</name>
<dbReference type="Proteomes" id="UP000465785">
    <property type="component" value="Chromosome"/>
</dbReference>
<gene>
    <name evidence="1" type="ORF">MGALJ_09940</name>
</gene>
<accession>A0A9W4B5F9</accession>
<dbReference type="EMBL" id="AP022601">
    <property type="protein sequence ID" value="BBY91325.1"/>
    <property type="molecule type" value="Genomic_DNA"/>
</dbReference>
<dbReference type="RefSeq" id="WP_163726864.1">
    <property type="nucleotide sequence ID" value="NZ_AP022601.1"/>
</dbReference>
<sequence length="88" mass="9584">MCETRKGVVTVPNTLGPRRKAHEATAAALKDAASQLADNEQLIAESVRLDGTGTARWSEAHEDYALMDFPYTYTVMVPGCTGWSRPVT</sequence>
<reference evidence="1 2" key="1">
    <citation type="journal article" date="2019" name="Emerg. Microbes Infect.">
        <title>Comprehensive subspecies identification of 175 nontuberculous mycobacteria species based on 7547 genomic profiles.</title>
        <authorList>
            <person name="Matsumoto Y."/>
            <person name="Kinjo T."/>
            <person name="Motooka D."/>
            <person name="Nabeya D."/>
            <person name="Jung N."/>
            <person name="Uechi K."/>
            <person name="Horii T."/>
            <person name="Iida T."/>
            <person name="Fujita J."/>
            <person name="Nakamura S."/>
        </authorList>
    </citation>
    <scope>NUCLEOTIDE SEQUENCE [LARGE SCALE GENOMIC DNA]</scope>
    <source>
        <strain evidence="1 2">JCM 6399</strain>
    </source>
</reference>
<keyword evidence="2" id="KW-1185">Reference proteome</keyword>
<dbReference type="AlphaFoldDB" id="A0A9W4B5F9"/>
<evidence type="ECO:0000313" key="2">
    <source>
        <dbReference type="Proteomes" id="UP000465785"/>
    </source>
</evidence>
<dbReference type="KEGG" id="mgau:MGALJ_09940"/>
<proteinExistence type="predicted"/>
<protein>
    <submittedName>
        <fullName evidence="1">Uncharacterized protein</fullName>
    </submittedName>
</protein>
<evidence type="ECO:0000313" key="1">
    <source>
        <dbReference type="EMBL" id="BBY91325.1"/>
    </source>
</evidence>
<organism evidence="1 2">
    <name type="scientific">Mycobacterium gallinarum</name>
    <dbReference type="NCBI Taxonomy" id="39689"/>
    <lineage>
        <taxon>Bacteria</taxon>
        <taxon>Bacillati</taxon>
        <taxon>Actinomycetota</taxon>
        <taxon>Actinomycetes</taxon>
        <taxon>Mycobacteriales</taxon>
        <taxon>Mycobacteriaceae</taxon>
        <taxon>Mycobacterium</taxon>
    </lineage>
</organism>